<evidence type="ECO:0000256" key="3">
    <source>
        <dbReference type="ARBA" id="ARBA00023163"/>
    </source>
</evidence>
<keyword evidence="2" id="KW-0238">DNA-binding</keyword>
<keyword evidence="6" id="KW-1185">Reference proteome</keyword>
<dbReference type="Pfam" id="PF12833">
    <property type="entry name" value="HTH_18"/>
    <property type="match status" value="1"/>
</dbReference>
<dbReference type="InterPro" id="IPR018060">
    <property type="entry name" value="HTH_AraC"/>
</dbReference>
<dbReference type="Gene3D" id="1.10.10.60">
    <property type="entry name" value="Homeodomain-like"/>
    <property type="match status" value="2"/>
</dbReference>
<dbReference type="PROSITE" id="PS01124">
    <property type="entry name" value="HTH_ARAC_FAMILY_2"/>
    <property type="match status" value="1"/>
</dbReference>
<accession>A0A926DLD2</accession>
<dbReference type="PANTHER" id="PTHR43280">
    <property type="entry name" value="ARAC-FAMILY TRANSCRIPTIONAL REGULATOR"/>
    <property type="match status" value="1"/>
</dbReference>
<dbReference type="SUPFAM" id="SSF46689">
    <property type="entry name" value="Homeodomain-like"/>
    <property type="match status" value="1"/>
</dbReference>
<keyword evidence="3" id="KW-0804">Transcription</keyword>
<dbReference type="AlphaFoldDB" id="A0A926DLD2"/>
<evidence type="ECO:0000256" key="2">
    <source>
        <dbReference type="ARBA" id="ARBA00023125"/>
    </source>
</evidence>
<name>A0A926DLD2_9FIRM</name>
<dbReference type="PANTHER" id="PTHR43280:SF27">
    <property type="entry name" value="TRANSCRIPTIONAL REGULATOR MTLR"/>
    <property type="match status" value="1"/>
</dbReference>
<organism evidence="5 6">
    <name type="scientific">Congzhengia minquanensis</name>
    <dbReference type="NCBI Taxonomy" id="2763657"/>
    <lineage>
        <taxon>Bacteria</taxon>
        <taxon>Bacillati</taxon>
        <taxon>Bacillota</taxon>
        <taxon>Clostridia</taxon>
        <taxon>Eubacteriales</taxon>
        <taxon>Oscillospiraceae</taxon>
        <taxon>Congzhengia</taxon>
    </lineage>
</organism>
<evidence type="ECO:0000256" key="1">
    <source>
        <dbReference type="ARBA" id="ARBA00023015"/>
    </source>
</evidence>
<evidence type="ECO:0000313" key="6">
    <source>
        <dbReference type="Proteomes" id="UP000611762"/>
    </source>
</evidence>
<dbReference type="SMART" id="SM00342">
    <property type="entry name" value="HTH_ARAC"/>
    <property type="match status" value="1"/>
</dbReference>
<dbReference type="EMBL" id="JACRSU010000003">
    <property type="protein sequence ID" value="MBC8541088.1"/>
    <property type="molecule type" value="Genomic_DNA"/>
</dbReference>
<proteinExistence type="predicted"/>
<keyword evidence="1" id="KW-0805">Transcription regulation</keyword>
<evidence type="ECO:0000313" key="5">
    <source>
        <dbReference type="EMBL" id="MBC8541088.1"/>
    </source>
</evidence>
<dbReference type="InterPro" id="IPR009057">
    <property type="entry name" value="Homeodomain-like_sf"/>
</dbReference>
<comment type="caution">
    <text evidence="5">The sequence shown here is derived from an EMBL/GenBank/DDBJ whole genome shotgun (WGS) entry which is preliminary data.</text>
</comment>
<reference evidence="5" key="1">
    <citation type="submission" date="2020-08" db="EMBL/GenBank/DDBJ databases">
        <title>Genome public.</title>
        <authorList>
            <person name="Liu C."/>
            <person name="Sun Q."/>
        </authorList>
    </citation>
    <scope>NUCLEOTIDE SEQUENCE</scope>
    <source>
        <strain evidence="5">H8</strain>
    </source>
</reference>
<dbReference type="Proteomes" id="UP000611762">
    <property type="component" value="Unassembled WGS sequence"/>
</dbReference>
<protein>
    <submittedName>
        <fullName evidence="5">Helix-turn-helix transcriptional regulator</fullName>
    </submittedName>
</protein>
<gene>
    <name evidence="5" type="ORF">H8698_08900</name>
</gene>
<sequence length="251" mass="29380">MIYKREYYKSTNYFSCDITPKRVTQYYELEIYDYGTGCASIDNILYPHNQNMVIFSKPFQERFTIGSFNCYAIHFTCEDNEICQILSSIPDCIIIDPLIKKQLLNLYELTTIENNLETIVSIGRILNIIKNSNYHIHNEITHNSKIAMTVKEYIDNHYQSPIHISGFEKMVHLSVNYIRKLFLDCYGVTIHKYITELRLSHVKKLLLSTDLPIIDIAYKSGFSSQSHMNYMFKSVFGISPLKYKKMQIGTQ</sequence>
<dbReference type="RefSeq" id="WP_249312903.1">
    <property type="nucleotide sequence ID" value="NZ_JACRSU010000003.1"/>
</dbReference>
<evidence type="ECO:0000259" key="4">
    <source>
        <dbReference type="PROSITE" id="PS01124"/>
    </source>
</evidence>
<dbReference type="GO" id="GO:0043565">
    <property type="term" value="F:sequence-specific DNA binding"/>
    <property type="evidence" value="ECO:0007669"/>
    <property type="project" value="InterPro"/>
</dbReference>
<feature type="domain" description="HTH araC/xylS-type" evidence="4">
    <location>
        <begin position="148"/>
        <end position="246"/>
    </location>
</feature>
<dbReference type="GO" id="GO:0003700">
    <property type="term" value="F:DNA-binding transcription factor activity"/>
    <property type="evidence" value="ECO:0007669"/>
    <property type="project" value="InterPro"/>
</dbReference>